<organism evidence="1 2">
    <name type="scientific">Flavobacterium tagetis</name>
    <dbReference type="NCBI Taxonomy" id="2801336"/>
    <lineage>
        <taxon>Bacteria</taxon>
        <taxon>Pseudomonadati</taxon>
        <taxon>Bacteroidota</taxon>
        <taxon>Flavobacteriia</taxon>
        <taxon>Flavobacteriales</taxon>
        <taxon>Flavobacteriaceae</taxon>
        <taxon>Flavobacterium</taxon>
    </lineage>
</organism>
<evidence type="ECO:0008006" key="3">
    <source>
        <dbReference type="Google" id="ProtNLM"/>
    </source>
</evidence>
<sequence length="118" mass="14213">MWFIILVFSFLGLIILVNGILYLKYSFIPKSFIPLESKIIRFEERIRWRDATGSSSNPEVSKTYYAPIIEYTFNDEKHTYQGQIPIRFATYNFNRKIVLYINPKKPSDVRHKIKYHWE</sequence>
<gene>
    <name evidence="1" type="ORF">JI750_08720</name>
</gene>
<reference evidence="1 2" key="1">
    <citation type="submission" date="2021-01" db="EMBL/GenBank/DDBJ databases">
        <title>Genome seq and assembly of Flavobacterium sp. GN10.</title>
        <authorList>
            <person name="Chhetri G."/>
        </authorList>
    </citation>
    <scope>NUCLEOTIDE SEQUENCE [LARGE SCALE GENOMIC DNA]</scope>
    <source>
        <strain evidence="1 2">GN10</strain>
    </source>
</reference>
<name>A0ABS1KCM3_9FLAO</name>
<keyword evidence="2" id="KW-1185">Reference proteome</keyword>
<evidence type="ECO:0000313" key="2">
    <source>
        <dbReference type="Proteomes" id="UP000603728"/>
    </source>
</evidence>
<accession>A0ABS1KCM3</accession>
<dbReference type="Proteomes" id="UP000603728">
    <property type="component" value="Unassembled WGS sequence"/>
</dbReference>
<dbReference type="RefSeq" id="WP_202000418.1">
    <property type="nucleotide sequence ID" value="NZ_JAERSF010000002.1"/>
</dbReference>
<evidence type="ECO:0000313" key="1">
    <source>
        <dbReference type="EMBL" id="MBL0736962.1"/>
    </source>
</evidence>
<dbReference type="EMBL" id="JAERSF010000002">
    <property type="protein sequence ID" value="MBL0736962.1"/>
    <property type="molecule type" value="Genomic_DNA"/>
</dbReference>
<comment type="caution">
    <text evidence="1">The sequence shown here is derived from an EMBL/GenBank/DDBJ whole genome shotgun (WGS) entry which is preliminary data.</text>
</comment>
<proteinExistence type="predicted"/>
<protein>
    <recommendedName>
        <fullName evidence="3">DUF3592 domain-containing protein</fullName>
    </recommendedName>
</protein>